<organism evidence="2 3">
    <name type="scientific">Kitasatospora griseola</name>
    <name type="common">Streptomyces griseolosporeus</name>
    <dbReference type="NCBI Taxonomy" id="2064"/>
    <lineage>
        <taxon>Bacteria</taxon>
        <taxon>Bacillati</taxon>
        <taxon>Actinomycetota</taxon>
        <taxon>Actinomycetes</taxon>
        <taxon>Kitasatosporales</taxon>
        <taxon>Streptomycetaceae</taxon>
        <taxon>Kitasatospora</taxon>
    </lineage>
</organism>
<dbReference type="RefSeq" id="WP_043914595.1">
    <property type="nucleotide sequence ID" value="NZ_JXZB01000004.1"/>
</dbReference>
<evidence type="ECO:0000313" key="3">
    <source>
        <dbReference type="Proteomes" id="UP000032066"/>
    </source>
</evidence>
<dbReference type="PATRIC" id="fig|2064.6.peg.5599"/>
<gene>
    <name evidence="2" type="ORF">TR51_26320</name>
</gene>
<keyword evidence="1" id="KW-0812">Transmembrane</keyword>
<proteinExistence type="predicted"/>
<dbReference type="Proteomes" id="UP000032066">
    <property type="component" value="Unassembled WGS sequence"/>
</dbReference>
<name>A0A0D0PJ42_KITGR</name>
<evidence type="ECO:0000256" key="1">
    <source>
        <dbReference type="SAM" id="Phobius"/>
    </source>
</evidence>
<accession>A0A0D0PJ42</accession>
<evidence type="ECO:0000313" key="2">
    <source>
        <dbReference type="EMBL" id="KIQ62529.1"/>
    </source>
</evidence>
<keyword evidence="3" id="KW-1185">Reference proteome</keyword>
<reference evidence="2 3" key="1">
    <citation type="submission" date="2015-02" db="EMBL/GenBank/DDBJ databases">
        <title>Draft genome sequence of Kitasatospora griseola MF730-N6, a bafilomycin, terpentecin and satosporin producer.</title>
        <authorList>
            <person name="Arens J.C."/>
            <person name="Haltli B."/>
            <person name="Kerr R.G."/>
        </authorList>
    </citation>
    <scope>NUCLEOTIDE SEQUENCE [LARGE SCALE GENOMIC DNA]</scope>
    <source>
        <strain evidence="2 3">MF730-N6</strain>
    </source>
</reference>
<dbReference type="OrthoDB" id="4187682at2"/>
<dbReference type="AlphaFoldDB" id="A0A0D0PJ42"/>
<keyword evidence="1" id="KW-0472">Membrane</keyword>
<keyword evidence="1" id="KW-1133">Transmembrane helix</keyword>
<dbReference type="STRING" id="2064.TR51_26320"/>
<sequence length="236" mass="24889">MTGHAQIRQLLEHALAEPPAVADDRPLFARAARIRRRRRTGLGLAAAGLLAVGAIVPGWGPPDRPSAAERPERQQAQRLQALLPAGLGTVERAAPVLGPGADHAGPLDGVYWLRRDGRLGVIRIETGLASSPSLSCTPELPAVAARSCTLQAALRRDELTVDQRPDPEGRVELAWGRSVDAVLLLPGGRALFVDAISGYRGARAPGPAMDAPPLTAEQLRDLVRRPELTAVGDGGL</sequence>
<comment type="caution">
    <text evidence="2">The sequence shown here is derived from an EMBL/GenBank/DDBJ whole genome shotgun (WGS) entry which is preliminary data.</text>
</comment>
<protein>
    <submittedName>
        <fullName evidence="2">Uncharacterized protein</fullName>
    </submittedName>
</protein>
<feature type="transmembrane region" description="Helical" evidence="1">
    <location>
        <begin position="40"/>
        <end position="60"/>
    </location>
</feature>
<dbReference type="EMBL" id="JXZB01000004">
    <property type="protein sequence ID" value="KIQ62529.1"/>
    <property type="molecule type" value="Genomic_DNA"/>
</dbReference>